<sequence>MSAPNRSPSVTVARPPRWDSRRRGTEVGTPSPAAEPASVPTVDKVNLAQKLALFSEPWSPKVVGDLNGQQVKVVKLQGPFVWHHHENEDELFLVLHGRLRMEFKDRTVDVDPGEFIIVPRGVEHRPVAEEEVHVLLFEPASTLNTGNVRDERTVEQLQRL</sequence>
<protein>
    <submittedName>
        <fullName evidence="3">Cupin domain-containing protein</fullName>
    </submittedName>
</protein>
<feature type="compositionally biased region" description="Basic and acidic residues" evidence="1">
    <location>
        <begin position="16"/>
        <end position="25"/>
    </location>
</feature>
<dbReference type="Proteomes" id="UP000518300">
    <property type="component" value="Unassembled WGS sequence"/>
</dbReference>
<dbReference type="AlphaFoldDB" id="A0A848LUB4"/>
<dbReference type="InterPro" id="IPR052044">
    <property type="entry name" value="PKS_Associated_Protein"/>
</dbReference>
<name>A0A848LUB4_9BACT</name>
<proteinExistence type="predicted"/>
<dbReference type="CDD" id="cd02226">
    <property type="entry name" value="cupin_YdbB-like"/>
    <property type="match status" value="1"/>
</dbReference>
<dbReference type="EMBL" id="JABBJJ010000332">
    <property type="protein sequence ID" value="NMO21555.1"/>
    <property type="molecule type" value="Genomic_DNA"/>
</dbReference>
<keyword evidence="4" id="KW-1185">Reference proteome</keyword>
<evidence type="ECO:0000256" key="1">
    <source>
        <dbReference type="SAM" id="MobiDB-lite"/>
    </source>
</evidence>
<dbReference type="InterPro" id="IPR014710">
    <property type="entry name" value="RmlC-like_jellyroll"/>
</dbReference>
<dbReference type="Gene3D" id="2.60.120.10">
    <property type="entry name" value="Jelly Rolls"/>
    <property type="match status" value="1"/>
</dbReference>
<dbReference type="Pfam" id="PF07883">
    <property type="entry name" value="Cupin_2"/>
    <property type="match status" value="1"/>
</dbReference>
<gene>
    <name evidence="3" type="ORF">HG543_42925</name>
</gene>
<dbReference type="PANTHER" id="PTHR36114">
    <property type="entry name" value="16.7 KDA PROTEIN IN WHIE LOCUS"/>
    <property type="match status" value="1"/>
</dbReference>
<evidence type="ECO:0000313" key="4">
    <source>
        <dbReference type="Proteomes" id="UP000518300"/>
    </source>
</evidence>
<reference evidence="3 4" key="1">
    <citation type="submission" date="2020-04" db="EMBL/GenBank/DDBJ databases">
        <title>Draft genome of Pyxidicoccus fallax type strain.</title>
        <authorList>
            <person name="Whitworth D.E."/>
        </authorList>
    </citation>
    <scope>NUCLEOTIDE SEQUENCE [LARGE SCALE GENOMIC DNA]</scope>
    <source>
        <strain evidence="3 4">DSM 14698</strain>
    </source>
</reference>
<accession>A0A848LUB4</accession>
<evidence type="ECO:0000259" key="2">
    <source>
        <dbReference type="Pfam" id="PF07883"/>
    </source>
</evidence>
<dbReference type="PANTHER" id="PTHR36114:SF1">
    <property type="entry name" value="16.7 KDA PROTEIN IN WHIE LOCUS"/>
    <property type="match status" value="1"/>
</dbReference>
<feature type="domain" description="Cupin type-2" evidence="2">
    <location>
        <begin position="80"/>
        <end position="134"/>
    </location>
</feature>
<dbReference type="SUPFAM" id="SSF51182">
    <property type="entry name" value="RmlC-like cupins"/>
    <property type="match status" value="1"/>
</dbReference>
<dbReference type="RefSeq" id="WP_169350739.1">
    <property type="nucleotide sequence ID" value="NZ_JABBJJ010000332.1"/>
</dbReference>
<feature type="compositionally biased region" description="Polar residues" evidence="1">
    <location>
        <begin position="1"/>
        <end position="10"/>
    </location>
</feature>
<feature type="region of interest" description="Disordered" evidence="1">
    <location>
        <begin position="1"/>
        <end position="39"/>
    </location>
</feature>
<comment type="caution">
    <text evidence="3">The sequence shown here is derived from an EMBL/GenBank/DDBJ whole genome shotgun (WGS) entry which is preliminary data.</text>
</comment>
<evidence type="ECO:0000313" key="3">
    <source>
        <dbReference type="EMBL" id="NMO21555.1"/>
    </source>
</evidence>
<dbReference type="InterPro" id="IPR013096">
    <property type="entry name" value="Cupin_2"/>
</dbReference>
<dbReference type="InterPro" id="IPR011051">
    <property type="entry name" value="RmlC_Cupin_sf"/>
</dbReference>
<organism evidence="3 4">
    <name type="scientific">Pyxidicoccus fallax</name>
    <dbReference type="NCBI Taxonomy" id="394095"/>
    <lineage>
        <taxon>Bacteria</taxon>
        <taxon>Pseudomonadati</taxon>
        <taxon>Myxococcota</taxon>
        <taxon>Myxococcia</taxon>
        <taxon>Myxococcales</taxon>
        <taxon>Cystobacterineae</taxon>
        <taxon>Myxococcaceae</taxon>
        <taxon>Pyxidicoccus</taxon>
    </lineage>
</organism>